<feature type="domain" description="DUF5641" evidence="1">
    <location>
        <begin position="41"/>
        <end position="133"/>
    </location>
</feature>
<dbReference type="OrthoDB" id="10049357at2759"/>
<sequence>MTPVEPDPNREALTPNHFLIGRSCGVSSIGIFKATDADSHTWKAAQQLVDEFWLRWSMEYPPNLLLKKTSTAGRLEPEVENPVLIAVKTMPQGLWPRGRVIKTISGRDNKGCVVEIQTKLGILKRPTSRLVVLTWSPIRRTTE</sequence>
<dbReference type="EMBL" id="BGZK01000336">
    <property type="protein sequence ID" value="GBP37585.1"/>
    <property type="molecule type" value="Genomic_DNA"/>
</dbReference>
<protein>
    <recommendedName>
        <fullName evidence="1">DUF5641 domain-containing protein</fullName>
    </recommendedName>
</protein>
<proteinExistence type="predicted"/>
<organism evidence="2 3">
    <name type="scientific">Eumeta variegata</name>
    <name type="common">Bagworm moth</name>
    <name type="synonym">Eumeta japonica</name>
    <dbReference type="NCBI Taxonomy" id="151549"/>
    <lineage>
        <taxon>Eukaryota</taxon>
        <taxon>Metazoa</taxon>
        <taxon>Ecdysozoa</taxon>
        <taxon>Arthropoda</taxon>
        <taxon>Hexapoda</taxon>
        <taxon>Insecta</taxon>
        <taxon>Pterygota</taxon>
        <taxon>Neoptera</taxon>
        <taxon>Endopterygota</taxon>
        <taxon>Lepidoptera</taxon>
        <taxon>Glossata</taxon>
        <taxon>Ditrysia</taxon>
        <taxon>Tineoidea</taxon>
        <taxon>Psychidae</taxon>
        <taxon>Oiketicinae</taxon>
        <taxon>Eumeta</taxon>
    </lineage>
</organism>
<dbReference type="STRING" id="151549.A0A4C1VIP7"/>
<accession>A0A4C1VIP7</accession>
<evidence type="ECO:0000313" key="3">
    <source>
        <dbReference type="Proteomes" id="UP000299102"/>
    </source>
</evidence>
<dbReference type="Pfam" id="PF18701">
    <property type="entry name" value="DUF5641"/>
    <property type="match status" value="1"/>
</dbReference>
<dbReference type="Proteomes" id="UP000299102">
    <property type="component" value="Unassembled WGS sequence"/>
</dbReference>
<keyword evidence="3" id="KW-1185">Reference proteome</keyword>
<gene>
    <name evidence="2" type="ORF">EVAR_34621_1</name>
</gene>
<dbReference type="PANTHER" id="PTHR47331">
    <property type="entry name" value="PHD-TYPE DOMAIN-CONTAINING PROTEIN"/>
    <property type="match status" value="1"/>
</dbReference>
<evidence type="ECO:0000259" key="1">
    <source>
        <dbReference type="Pfam" id="PF18701"/>
    </source>
</evidence>
<evidence type="ECO:0000313" key="2">
    <source>
        <dbReference type="EMBL" id="GBP37585.1"/>
    </source>
</evidence>
<dbReference type="AlphaFoldDB" id="A0A4C1VIP7"/>
<dbReference type="InterPro" id="IPR040676">
    <property type="entry name" value="DUF5641"/>
</dbReference>
<comment type="caution">
    <text evidence="2">The sequence shown here is derived from an EMBL/GenBank/DDBJ whole genome shotgun (WGS) entry which is preliminary data.</text>
</comment>
<name>A0A4C1VIP7_EUMVA</name>
<reference evidence="2 3" key="1">
    <citation type="journal article" date="2019" name="Commun. Biol.">
        <title>The bagworm genome reveals a unique fibroin gene that provides high tensile strength.</title>
        <authorList>
            <person name="Kono N."/>
            <person name="Nakamura H."/>
            <person name="Ohtoshi R."/>
            <person name="Tomita M."/>
            <person name="Numata K."/>
            <person name="Arakawa K."/>
        </authorList>
    </citation>
    <scope>NUCLEOTIDE SEQUENCE [LARGE SCALE GENOMIC DNA]</scope>
</reference>